<gene>
    <name evidence="3" type="ORF">GMJLKIPL_4756</name>
</gene>
<evidence type="ECO:0000256" key="1">
    <source>
        <dbReference type="SAM" id="MobiDB-lite"/>
    </source>
</evidence>
<comment type="caution">
    <text evidence="3">The sequence shown here is derived from an EMBL/GenBank/DDBJ whole genome shotgun (WGS) entry which is preliminary data.</text>
</comment>
<accession>A0ABQ4SI38</accession>
<evidence type="ECO:0000313" key="4">
    <source>
        <dbReference type="Proteomes" id="UP001055153"/>
    </source>
</evidence>
<feature type="region of interest" description="Disordered" evidence="1">
    <location>
        <begin position="1"/>
        <end position="26"/>
    </location>
</feature>
<evidence type="ECO:0000256" key="2">
    <source>
        <dbReference type="SAM" id="Phobius"/>
    </source>
</evidence>
<feature type="transmembrane region" description="Helical" evidence="2">
    <location>
        <begin position="34"/>
        <end position="56"/>
    </location>
</feature>
<evidence type="ECO:0000313" key="3">
    <source>
        <dbReference type="EMBL" id="GJE02807.1"/>
    </source>
</evidence>
<name>A0ABQ4SI38_9HYPH</name>
<sequence length="62" mass="6694">MRTTQPARLRRGLARHRPRPAPAHRHADLRPTDVVLALAGLALLGAFALWAALILASRALAP</sequence>
<dbReference type="RefSeq" id="WP_238240002.1">
    <property type="nucleotide sequence ID" value="NZ_BPQQ01000060.1"/>
</dbReference>
<keyword evidence="2" id="KW-0472">Membrane</keyword>
<feature type="compositionally biased region" description="Basic residues" evidence="1">
    <location>
        <begin position="8"/>
        <end position="24"/>
    </location>
</feature>
<keyword evidence="4" id="KW-1185">Reference proteome</keyword>
<reference evidence="3" key="2">
    <citation type="submission" date="2021-08" db="EMBL/GenBank/DDBJ databases">
        <authorList>
            <person name="Tani A."/>
            <person name="Ola A."/>
            <person name="Ogura Y."/>
            <person name="Katsura K."/>
            <person name="Hayashi T."/>
        </authorList>
    </citation>
    <scope>NUCLEOTIDE SEQUENCE</scope>
    <source>
        <strain evidence="3">DSM 17168</strain>
    </source>
</reference>
<protein>
    <submittedName>
        <fullName evidence="3">Uncharacterized protein</fullName>
    </submittedName>
</protein>
<keyword evidence="2" id="KW-1133">Transmembrane helix</keyword>
<proteinExistence type="predicted"/>
<dbReference type="Proteomes" id="UP001055153">
    <property type="component" value="Unassembled WGS sequence"/>
</dbReference>
<dbReference type="EMBL" id="BPQQ01000060">
    <property type="protein sequence ID" value="GJE02807.1"/>
    <property type="molecule type" value="Genomic_DNA"/>
</dbReference>
<organism evidence="3 4">
    <name type="scientific">Methylobacterium isbiliense</name>
    <dbReference type="NCBI Taxonomy" id="315478"/>
    <lineage>
        <taxon>Bacteria</taxon>
        <taxon>Pseudomonadati</taxon>
        <taxon>Pseudomonadota</taxon>
        <taxon>Alphaproteobacteria</taxon>
        <taxon>Hyphomicrobiales</taxon>
        <taxon>Methylobacteriaceae</taxon>
        <taxon>Methylobacterium</taxon>
    </lineage>
</organism>
<keyword evidence="2" id="KW-0812">Transmembrane</keyword>
<reference evidence="3" key="1">
    <citation type="journal article" date="2021" name="Front. Microbiol.">
        <title>Comprehensive Comparative Genomics and Phenotyping of Methylobacterium Species.</title>
        <authorList>
            <person name="Alessa O."/>
            <person name="Ogura Y."/>
            <person name="Fujitani Y."/>
            <person name="Takami H."/>
            <person name="Hayashi T."/>
            <person name="Sahin N."/>
            <person name="Tani A."/>
        </authorList>
    </citation>
    <scope>NUCLEOTIDE SEQUENCE</scope>
    <source>
        <strain evidence="3">DSM 17168</strain>
    </source>
</reference>